<dbReference type="EMBL" id="BAAFZP010000002">
    <property type="protein sequence ID" value="GAB1583771.1"/>
    <property type="molecule type" value="Genomic_DNA"/>
</dbReference>
<dbReference type="Gene3D" id="2.40.50.420">
    <property type="entry name" value="Envelope glycoprotein gp160, DUF2291, alpha/beta domain"/>
    <property type="match status" value="1"/>
</dbReference>
<sequence>MWVLGAAAVALVGAMALDTKIVVIGSEHDVRAQRFSPEAFGESEFPEIRESVEKRAVDAVELAKAIQEDKQAASQKYGVATSTGPVLPVSFTGVAGERKSHYSTVAIEGLPPEITVRVQTGPALTGTDLRDSTGAIQFDQFTNQIEYQDAGTAINNQVKKTVLASIDPNALTGKTISVVGVFKLVNPKSWIVTPVRLEVK</sequence>
<accession>A0ABQ0H4E0</accession>
<evidence type="ECO:0000313" key="2">
    <source>
        <dbReference type="Proteomes" id="UP001628091"/>
    </source>
</evidence>
<dbReference type="Pfam" id="PF10054">
    <property type="entry name" value="DUF2291"/>
    <property type="match status" value="1"/>
</dbReference>
<reference evidence="1 2" key="1">
    <citation type="submission" date="2024-10" db="EMBL/GenBank/DDBJ databases">
        <title>Isolation, draft genome sequencing and identification of Phyllobacterium sp. NSA23, isolated from leaf soil.</title>
        <authorList>
            <person name="Akita H."/>
        </authorList>
    </citation>
    <scope>NUCLEOTIDE SEQUENCE [LARGE SCALE GENOMIC DNA]</scope>
    <source>
        <strain evidence="1 2">NSA23</strain>
    </source>
</reference>
<gene>
    <name evidence="1" type="ORF">PPNSA23_37140</name>
</gene>
<evidence type="ECO:0000313" key="1">
    <source>
        <dbReference type="EMBL" id="GAB1583771.1"/>
    </source>
</evidence>
<proteinExistence type="predicted"/>
<protein>
    <submittedName>
        <fullName evidence="1">DUF2291 domain-containing protein</fullName>
    </submittedName>
</protein>
<comment type="caution">
    <text evidence="1">The sequence shown here is derived from an EMBL/GenBank/DDBJ whole genome shotgun (WGS) entry which is preliminary data.</text>
</comment>
<dbReference type="InterPro" id="IPR036215">
    <property type="entry name" value="TM0957-like_sf"/>
</dbReference>
<organism evidence="1 2">
    <name type="scientific">Phyllobacterium phragmitis</name>
    <dbReference type="NCBI Taxonomy" id="2670329"/>
    <lineage>
        <taxon>Bacteria</taxon>
        <taxon>Pseudomonadati</taxon>
        <taxon>Pseudomonadota</taxon>
        <taxon>Alphaproteobacteria</taxon>
        <taxon>Hyphomicrobiales</taxon>
        <taxon>Phyllobacteriaceae</taxon>
        <taxon>Phyllobacterium</taxon>
    </lineage>
</organism>
<name>A0ABQ0H4E0_9HYPH</name>
<dbReference type="SUPFAM" id="SSF141318">
    <property type="entry name" value="TM0957-like"/>
    <property type="match status" value="1"/>
</dbReference>
<keyword evidence="2" id="KW-1185">Reference proteome</keyword>
<dbReference type="PIRSF" id="PIRSF033535">
    <property type="entry name" value="UCP033535_plp"/>
    <property type="match status" value="1"/>
</dbReference>
<dbReference type="InterPro" id="IPR014582">
    <property type="entry name" value="UCP033535_lipo"/>
</dbReference>
<dbReference type="Proteomes" id="UP001628091">
    <property type="component" value="Unassembled WGS sequence"/>
</dbReference>
<dbReference type="Gene3D" id="1.10.10.1260">
    <property type="entry name" value="Envelope glycoprotein gp160, DUF2291, helical domain"/>
    <property type="match status" value="1"/>
</dbReference>